<reference evidence="1 2" key="1">
    <citation type="journal article" date="2012" name="PLoS Pathog.">
        <title>Diverse lifestyles and strategies of plant pathogenesis encoded in the genomes of eighteen Dothideomycetes fungi.</title>
        <authorList>
            <person name="Ohm R.A."/>
            <person name="Feau N."/>
            <person name="Henrissat B."/>
            <person name="Schoch C.L."/>
            <person name="Horwitz B.A."/>
            <person name="Barry K.W."/>
            <person name="Condon B.J."/>
            <person name="Copeland A.C."/>
            <person name="Dhillon B."/>
            <person name="Glaser F."/>
            <person name="Hesse C.N."/>
            <person name="Kosti I."/>
            <person name="LaButti K."/>
            <person name="Lindquist E.A."/>
            <person name="Lucas S."/>
            <person name="Salamov A.A."/>
            <person name="Bradshaw R.E."/>
            <person name="Ciuffetti L."/>
            <person name="Hamelin R.C."/>
            <person name="Kema G.H.J."/>
            <person name="Lawrence C."/>
            <person name="Scott J.A."/>
            <person name="Spatafora J.W."/>
            <person name="Turgeon B.G."/>
            <person name="de Wit P.J.G.M."/>
            <person name="Zhong S."/>
            <person name="Goodwin S.B."/>
            <person name="Grigoriev I.V."/>
        </authorList>
    </citation>
    <scope>NUCLEOTIDE SEQUENCE [LARGE SCALE GENOMIC DNA]</scope>
    <source>
        <strain evidence="1 2">CIRAD86</strain>
    </source>
</reference>
<proteinExistence type="predicted"/>
<evidence type="ECO:0000313" key="2">
    <source>
        <dbReference type="Proteomes" id="UP000016932"/>
    </source>
</evidence>
<dbReference type="Proteomes" id="UP000016932">
    <property type="component" value="Unassembled WGS sequence"/>
</dbReference>
<dbReference type="GeneID" id="19337010"/>
<gene>
    <name evidence="1" type="ORF">MYCFIDRAFT_210171</name>
</gene>
<name>N1QCV8_PSEFD</name>
<dbReference type="AlphaFoldDB" id="N1QCV8"/>
<protein>
    <submittedName>
        <fullName evidence="1">Uncharacterized protein</fullName>
    </submittedName>
</protein>
<dbReference type="RefSeq" id="XP_007922244.1">
    <property type="nucleotide sequence ID" value="XM_007924053.1"/>
</dbReference>
<evidence type="ECO:0000313" key="1">
    <source>
        <dbReference type="EMBL" id="EME89727.1"/>
    </source>
</evidence>
<accession>N1QCV8</accession>
<sequence length="121" mass="12861">MAAASTALYAMGGSTARAGRASEACIEQALESSSDSERNRQYDGEATALQRQTQQASLTNCRYTCPGSSPALCCNLSFMDRCRAGLDIVRKSCKCTADLDGTGCNAVQRQMPRKAVEIALP</sequence>
<organism evidence="1 2">
    <name type="scientific">Pseudocercospora fijiensis (strain CIRAD86)</name>
    <name type="common">Black leaf streak disease fungus</name>
    <name type="synonym">Mycosphaerella fijiensis</name>
    <dbReference type="NCBI Taxonomy" id="383855"/>
    <lineage>
        <taxon>Eukaryota</taxon>
        <taxon>Fungi</taxon>
        <taxon>Dikarya</taxon>
        <taxon>Ascomycota</taxon>
        <taxon>Pezizomycotina</taxon>
        <taxon>Dothideomycetes</taxon>
        <taxon>Dothideomycetidae</taxon>
        <taxon>Mycosphaerellales</taxon>
        <taxon>Mycosphaerellaceae</taxon>
        <taxon>Pseudocercospora</taxon>
    </lineage>
</organism>
<dbReference type="EMBL" id="KB446555">
    <property type="protein sequence ID" value="EME89727.1"/>
    <property type="molecule type" value="Genomic_DNA"/>
</dbReference>
<keyword evidence="2" id="KW-1185">Reference proteome</keyword>
<dbReference type="VEuPathDB" id="FungiDB:MYCFIDRAFT_210171"/>
<dbReference type="HOGENOM" id="CLU_2039045_0_0_1"/>
<dbReference type="KEGG" id="pfj:MYCFIDRAFT_210171"/>